<dbReference type="InterPro" id="IPR036397">
    <property type="entry name" value="RNaseH_sf"/>
</dbReference>
<feature type="binding site" evidence="13">
    <location>
        <position position="150"/>
    </location>
    <ligand>
        <name>Mg(2+)</name>
        <dbReference type="ChEBI" id="CHEBI:18420"/>
        <label>1</label>
    </ligand>
</feature>
<evidence type="ECO:0000256" key="6">
    <source>
        <dbReference type="ARBA" id="ARBA00022763"/>
    </source>
</evidence>
<dbReference type="GO" id="GO:0000287">
    <property type="term" value="F:magnesium ion binding"/>
    <property type="evidence" value="ECO:0007669"/>
    <property type="project" value="UniProtKB-UniRule"/>
</dbReference>
<dbReference type="GO" id="GO:0006281">
    <property type="term" value="P:DNA repair"/>
    <property type="evidence" value="ECO:0007669"/>
    <property type="project" value="UniProtKB-UniRule"/>
</dbReference>
<dbReference type="InterPro" id="IPR012337">
    <property type="entry name" value="RNaseH-like_sf"/>
</dbReference>
<keyword evidence="5 13" id="KW-0255">Endonuclease</keyword>
<evidence type="ECO:0000256" key="11">
    <source>
        <dbReference type="ARBA" id="ARBA00023204"/>
    </source>
</evidence>
<evidence type="ECO:0000256" key="2">
    <source>
        <dbReference type="ARBA" id="ARBA00022490"/>
    </source>
</evidence>
<comment type="cofactor">
    <cofactor evidence="13">
        <name>Mg(2+)</name>
        <dbReference type="ChEBI" id="CHEBI:18420"/>
    </cofactor>
    <text evidence="13">Binds 2 Mg(2+) ion per subunit.</text>
</comment>
<evidence type="ECO:0000256" key="8">
    <source>
        <dbReference type="ARBA" id="ARBA00022842"/>
    </source>
</evidence>
<dbReference type="GO" id="GO:0003677">
    <property type="term" value="F:DNA binding"/>
    <property type="evidence" value="ECO:0007669"/>
    <property type="project" value="UniProtKB-KW"/>
</dbReference>
<protein>
    <recommendedName>
        <fullName evidence="13 14">Crossover junction endodeoxyribonuclease RuvC</fullName>
        <ecNumber evidence="13 14">3.1.21.10</ecNumber>
    </recommendedName>
    <alternativeName>
        <fullName evidence="13">Holliday junction nuclease RuvC</fullName>
    </alternativeName>
    <alternativeName>
        <fullName evidence="13">Holliday junction resolvase RuvC</fullName>
    </alternativeName>
</protein>
<comment type="function">
    <text evidence="13">The RuvA-RuvB-RuvC complex processes Holliday junction (HJ) DNA during genetic recombination and DNA repair. Endonuclease that resolves HJ intermediates. Cleaves cruciform DNA by making single-stranded nicks across the HJ at symmetrical positions within the homologous arms, yielding a 5'-phosphate and a 3'-hydroxyl group; requires a central core of homology in the junction. The consensus cleavage sequence is 5'-(A/T)TT(C/G)-3'. Cleavage occurs on the 3'-side of the TT dinucleotide at the point of strand exchange. HJ branch migration catalyzed by RuvA-RuvB allows RuvC to scan DNA until it finds its consensus sequence, where it cleaves and resolves the cruciform DNA.</text>
</comment>
<keyword evidence="9 13" id="KW-0238">DNA-binding</keyword>
<dbReference type="FunFam" id="3.30.420.10:FF:000002">
    <property type="entry name" value="Crossover junction endodeoxyribonuclease RuvC"/>
    <property type="match status" value="1"/>
</dbReference>
<keyword evidence="3 13" id="KW-0540">Nuclease</keyword>
<comment type="subunit">
    <text evidence="13">Homodimer which binds Holliday junction (HJ) DNA. The HJ becomes 2-fold symmetrical on binding to RuvC with unstacked arms; it has a different conformation from HJ DNA in complex with RuvA. In the full resolvosome a probable DNA-RuvA(4)-RuvB(12)-RuvC(2) complex forms which resolves the HJ.</text>
</comment>
<organism evidence="15 16">
    <name type="scientific">Tunturiibacter lichenicola</name>
    <dbReference type="NCBI Taxonomy" id="2051959"/>
    <lineage>
        <taxon>Bacteria</taxon>
        <taxon>Pseudomonadati</taxon>
        <taxon>Acidobacteriota</taxon>
        <taxon>Terriglobia</taxon>
        <taxon>Terriglobales</taxon>
        <taxon>Acidobacteriaceae</taxon>
        <taxon>Tunturiibacter</taxon>
    </lineage>
</organism>
<evidence type="ECO:0000256" key="9">
    <source>
        <dbReference type="ARBA" id="ARBA00023125"/>
    </source>
</evidence>
<keyword evidence="2 13" id="KW-0963">Cytoplasm</keyword>
<feature type="binding site" evidence="13">
    <location>
        <position position="77"/>
    </location>
    <ligand>
        <name>Mg(2+)</name>
        <dbReference type="ChEBI" id="CHEBI:18420"/>
        <label>2</label>
    </ligand>
</feature>
<feature type="active site" evidence="13">
    <location>
        <position position="150"/>
    </location>
</feature>
<evidence type="ECO:0000256" key="14">
    <source>
        <dbReference type="NCBIfam" id="TIGR00228"/>
    </source>
</evidence>
<dbReference type="EMBL" id="JACHDZ010000003">
    <property type="protein sequence ID" value="MBB5344156.1"/>
    <property type="molecule type" value="Genomic_DNA"/>
</dbReference>
<keyword evidence="7 13" id="KW-0378">Hydrolase</keyword>
<dbReference type="HAMAP" id="MF_00034">
    <property type="entry name" value="RuvC"/>
    <property type="match status" value="1"/>
</dbReference>
<dbReference type="Pfam" id="PF02075">
    <property type="entry name" value="RuvC"/>
    <property type="match status" value="1"/>
</dbReference>
<reference evidence="15 16" key="1">
    <citation type="submission" date="2020-08" db="EMBL/GenBank/DDBJ databases">
        <title>Genomic Encyclopedia of Type Strains, Phase IV (KMG-V): Genome sequencing to study the core and pangenomes of soil and plant-associated prokaryotes.</title>
        <authorList>
            <person name="Whitman W."/>
        </authorList>
    </citation>
    <scope>NUCLEOTIDE SEQUENCE [LARGE SCALE GENOMIC DNA]</scope>
    <source>
        <strain evidence="15 16">M8US30</strain>
    </source>
</reference>
<dbReference type="PANTHER" id="PTHR30194:SF3">
    <property type="entry name" value="CROSSOVER JUNCTION ENDODEOXYRIBONUCLEASE RUVC"/>
    <property type="match status" value="1"/>
</dbReference>
<keyword evidence="11 13" id="KW-0234">DNA repair</keyword>
<dbReference type="AlphaFoldDB" id="A0A7W8J7X6"/>
<evidence type="ECO:0000256" key="1">
    <source>
        <dbReference type="ARBA" id="ARBA00009518"/>
    </source>
</evidence>
<dbReference type="GO" id="GO:0008821">
    <property type="term" value="F:crossover junction DNA endonuclease activity"/>
    <property type="evidence" value="ECO:0007669"/>
    <property type="project" value="UniProtKB-UniRule"/>
</dbReference>
<evidence type="ECO:0000313" key="15">
    <source>
        <dbReference type="EMBL" id="MBB5344156.1"/>
    </source>
</evidence>
<dbReference type="PRINTS" id="PR00696">
    <property type="entry name" value="RSOLVASERUVC"/>
</dbReference>
<evidence type="ECO:0000256" key="3">
    <source>
        <dbReference type="ARBA" id="ARBA00022722"/>
    </source>
</evidence>
<evidence type="ECO:0000256" key="10">
    <source>
        <dbReference type="ARBA" id="ARBA00023172"/>
    </source>
</evidence>
<comment type="catalytic activity">
    <reaction evidence="12 13">
        <text>Endonucleolytic cleavage at a junction such as a reciprocal single-stranded crossover between two homologous DNA duplexes (Holliday junction).</text>
        <dbReference type="EC" id="3.1.21.10"/>
    </reaction>
</comment>
<keyword evidence="8 13" id="KW-0460">Magnesium</keyword>
<evidence type="ECO:0000256" key="12">
    <source>
        <dbReference type="ARBA" id="ARBA00029354"/>
    </source>
</evidence>
<dbReference type="PROSITE" id="PS01321">
    <property type="entry name" value="RUVC"/>
    <property type="match status" value="1"/>
</dbReference>
<feature type="active site" evidence="13">
    <location>
        <position position="13"/>
    </location>
</feature>
<gene>
    <name evidence="13" type="primary">ruvC</name>
    <name evidence="15" type="ORF">HDF10_002135</name>
</gene>
<dbReference type="CDD" id="cd16962">
    <property type="entry name" value="RuvC"/>
    <property type="match status" value="1"/>
</dbReference>
<dbReference type="GO" id="GO:0005737">
    <property type="term" value="C:cytoplasm"/>
    <property type="evidence" value="ECO:0007669"/>
    <property type="project" value="UniProtKB-SubCell"/>
</dbReference>
<feature type="active site" evidence="13">
    <location>
        <position position="77"/>
    </location>
</feature>
<dbReference type="NCBIfam" id="TIGR00228">
    <property type="entry name" value="ruvC"/>
    <property type="match status" value="1"/>
</dbReference>
<dbReference type="GO" id="GO:0006310">
    <property type="term" value="P:DNA recombination"/>
    <property type="evidence" value="ECO:0007669"/>
    <property type="project" value="UniProtKB-UniRule"/>
</dbReference>
<comment type="caution">
    <text evidence="15">The sequence shown here is derived from an EMBL/GenBank/DDBJ whole genome shotgun (WGS) entry which is preliminary data.</text>
</comment>
<dbReference type="GO" id="GO:0048476">
    <property type="term" value="C:Holliday junction resolvase complex"/>
    <property type="evidence" value="ECO:0007669"/>
    <property type="project" value="UniProtKB-UniRule"/>
</dbReference>
<keyword evidence="10 13" id="KW-0233">DNA recombination</keyword>
<comment type="similarity">
    <text evidence="1 13">Belongs to the RuvC family.</text>
</comment>
<evidence type="ECO:0000256" key="7">
    <source>
        <dbReference type="ARBA" id="ARBA00022801"/>
    </source>
</evidence>
<sequence length="175" mass="18959">MQYTSPMRVFGIDCGTEFTGYGVVEVDCDSRTPRLVHLAAGTIRLNKKEKTPQRLAQVYSELTALMTLHQPEIVAIEEVFFSANAKSALKLGQVRGVAMLAAATCGMPVAEYAPLSIKSSVVGYGLAAKEQVQFMVRRLLDNENAFDSADAADALAIAICHIHTAQTLELQGARR</sequence>
<comment type="subcellular location">
    <subcellularLocation>
        <location evidence="13">Cytoplasm</location>
    </subcellularLocation>
</comment>
<keyword evidence="6 13" id="KW-0227">DNA damage</keyword>
<dbReference type="PANTHER" id="PTHR30194">
    <property type="entry name" value="CROSSOVER JUNCTION ENDODEOXYRIBONUCLEASE RUVC"/>
    <property type="match status" value="1"/>
</dbReference>
<dbReference type="InterPro" id="IPR020563">
    <property type="entry name" value="X-over_junc_endoDNase_Mg_BS"/>
</dbReference>
<accession>A0A7W8J7X6</accession>
<evidence type="ECO:0000256" key="4">
    <source>
        <dbReference type="ARBA" id="ARBA00022723"/>
    </source>
</evidence>
<dbReference type="Gene3D" id="3.30.420.10">
    <property type="entry name" value="Ribonuclease H-like superfamily/Ribonuclease H"/>
    <property type="match status" value="1"/>
</dbReference>
<dbReference type="InterPro" id="IPR002176">
    <property type="entry name" value="X-over_junc_endoDNase_RuvC"/>
</dbReference>
<evidence type="ECO:0000313" key="16">
    <source>
        <dbReference type="Proteomes" id="UP000569092"/>
    </source>
</evidence>
<dbReference type="EC" id="3.1.21.10" evidence="13 14"/>
<keyword evidence="4 13" id="KW-0479">Metal-binding</keyword>
<evidence type="ECO:0000256" key="13">
    <source>
        <dbReference type="HAMAP-Rule" id="MF_00034"/>
    </source>
</evidence>
<name>A0A7W8J7X6_9BACT</name>
<dbReference type="Proteomes" id="UP000569092">
    <property type="component" value="Unassembled WGS sequence"/>
</dbReference>
<dbReference type="SUPFAM" id="SSF53098">
    <property type="entry name" value="Ribonuclease H-like"/>
    <property type="match status" value="1"/>
</dbReference>
<proteinExistence type="inferred from homology"/>
<feature type="binding site" evidence="13">
    <location>
        <position position="13"/>
    </location>
    <ligand>
        <name>Mg(2+)</name>
        <dbReference type="ChEBI" id="CHEBI:18420"/>
        <label>1</label>
    </ligand>
</feature>
<evidence type="ECO:0000256" key="5">
    <source>
        <dbReference type="ARBA" id="ARBA00022759"/>
    </source>
</evidence>